<gene>
    <name evidence="7" type="ORF">AWB80_05983</name>
</gene>
<evidence type="ECO:0000256" key="2">
    <source>
        <dbReference type="ARBA" id="ARBA00022692"/>
    </source>
</evidence>
<dbReference type="InterPro" id="IPR011701">
    <property type="entry name" value="MFS"/>
</dbReference>
<comment type="subcellular location">
    <subcellularLocation>
        <location evidence="1">Endomembrane system</location>
        <topology evidence="1">Multi-pass membrane protein</topology>
    </subcellularLocation>
</comment>
<feature type="transmembrane region" description="Helical" evidence="5">
    <location>
        <begin position="23"/>
        <end position="41"/>
    </location>
</feature>
<keyword evidence="4 5" id="KW-0472">Membrane</keyword>
<dbReference type="GO" id="GO:0035435">
    <property type="term" value="P:phosphate ion transmembrane transport"/>
    <property type="evidence" value="ECO:0007669"/>
    <property type="project" value="TreeGrafter"/>
</dbReference>
<accession>A0A158CX09</accession>
<organism evidence="7 8">
    <name type="scientific">Caballeronia pedi</name>
    <dbReference type="NCBI Taxonomy" id="1777141"/>
    <lineage>
        <taxon>Bacteria</taxon>
        <taxon>Pseudomonadati</taxon>
        <taxon>Pseudomonadota</taxon>
        <taxon>Betaproteobacteria</taxon>
        <taxon>Burkholderiales</taxon>
        <taxon>Burkholderiaceae</taxon>
        <taxon>Caballeronia</taxon>
    </lineage>
</organism>
<dbReference type="Pfam" id="PF07690">
    <property type="entry name" value="MFS_1"/>
    <property type="match status" value="1"/>
</dbReference>
<feature type="transmembrane region" description="Helical" evidence="5">
    <location>
        <begin position="287"/>
        <end position="305"/>
    </location>
</feature>
<evidence type="ECO:0000256" key="3">
    <source>
        <dbReference type="ARBA" id="ARBA00022989"/>
    </source>
</evidence>
<dbReference type="Proteomes" id="UP000054911">
    <property type="component" value="Unassembled WGS sequence"/>
</dbReference>
<dbReference type="PANTHER" id="PTHR43826">
    <property type="entry name" value="GLUCOSE-6-PHOSPHATE EXCHANGER SLC37A4"/>
    <property type="match status" value="1"/>
</dbReference>
<name>A0A158CX09_9BURK</name>
<dbReference type="GO" id="GO:0061513">
    <property type="term" value="F:glucose 6-phosphate:phosphate antiporter activity"/>
    <property type="evidence" value="ECO:0007669"/>
    <property type="project" value="TreeGrafter"/>
</dbReference>
<dbReference type="SUPFAM" id="SSF103473">
    <property type="entry name" value="MFS general substrate transporter"/>
    <property type="match status" value="1"/>
</dbReference>
<dbReference type="OrthoDB" id="9766638at2"/>
<feature type="transmembrane region" description="Helical" evidence="5">
    <location>
        <begin position="342"/>
        <end position="365"/>
    </location>
</feature>
<dbReference type="InterPro" id="IPR051337">
    <property type="entry name" value="OPA_Antiporter"/>
</dbReference>
<dbReference type="InterPro" id="IPR000849">
    <property type="entry name" value="Sugar_P_transporter"/>
</dbReference>
<keyword evidence="2 5" id="KW-0812">Transmembrane</keyword>
<feature type="transmembrane region" description="Helical" evidence="5">
    <location>
        <begin position="317"/>
        <end position="336"/>
    </location>
</feature>
<dbReference type="AlphaFoldDB" id="A0A158CX09"/>
<dbReference type="PANTHER" id="PTHR43826:SF7">
    <property type="entry name" value="PROTEIN UHPC, PUTATIVE-RELATED"/>
    <property type="match status" value="1"/>
</dbReference>
<evidence type="ECO:0000313" key="7">
    <source>
        <dbReference type="EMBL" id="SAK86751.1"/>
    </source>
</evidence>
<dbReference type="InterPro" id="IPR036259">
    <property type="entry name" value="MFS_trans_sf"/>
</dbReference>
<dbReference type="InterPro" id="IPR020846">
    <property type="entry name" value="MFS_dom"/>
</dbReference>
<dbReference type="PROSITE" id="PS50850">
    <property type="entry name" value="MFS"/>
    <property type="match status" value="1"/>
</dbReference>
<feature type="transmembrane region" description="Helical" evidence="5">
    <location>
        <begin position="61"/>
        <end position="80"/>
    </location>
</feature>
<feature type="transmembrane region" description="Helical" evidence="5">
    <location>
        <begin position="408"/>
        <end position="427"/>
    </location>
</feature>
<evidence type="ECO:0000256" key="5">
    <source>
        <dbReference type="SAM" id="Phobius"/>
    </source>
</evidence>
<protein>
    <submittedName>
        <fullName evidence="7">Major facilitator transporter</fullName>
    </submittedName>
</protein>
<dbReference type="Gene3D" id="1.20.1250.20">
    <property type="entry name" value="MFS general substrate transporter like domains"/>
    <property type="match status" value="2"/>
</dbReference>
<feature type="transmembrane region" description="Helical" evidence="5">
    <location>
        <begin position="154"/>
        <end position="175"/>
    </location>
</feature>
<dbReference type="STRING" id="1777141.AWB80_05983"/>
<evidence type="ECO:0000259" key="6">
    <source>
        <dbReference type="PROSITE" id="PS50850"/>
    </source>
</evidence>
<evidence type="ECO:0000256" key="1">
    <source>
        <dbReference type="ARBA" id="ARBA00004127"/>
    </source>
</evidence>
<feature type="transmembrane region" description="Helical" evidence="5">
    <location>
        <begin position="181"/>
        <end position="203"/>
    </location>
</feature>
<dbReference type="PIRSF" id="PIRSF002808">
    <property type="entry name" value="Hexose_phosphate_transp"/>
    <property type="match status" value="1"/>
</dbReference>
<evidence type="ECO:0000256" key="4">
    <source>
        <dbReference type="ARBA" id="ARBA00023136"/>
    </source>
</evidence>
<sequence length="429" mass="46942">MPSDTPDVLDYETSRRETTLAQYKWRALIGVTFCYLFYYTGRQTLGFAVSGIQLDYGLSKYEIGWISATMLWCYAGGQFINGNLGDKLGGKTMMIAGAVLSLAANWLFSFGHTFVFFLLAWGLNGYFQSMGFAPGSRLLSNWWGSKHRGFVYGVYVGFSGFSSVLAYILPVLILGSMHLGWVWIFRLAPLSMLLGALVLLIFVAERPEDKRLPAVDRLAQEDAPSSAGDDLSSAQRYLLVLKNWKLYITGLAIGFQNAARYALVVWVPVHFLGMDWKTSTALIDPKWITVALPIGMALGSLSNSWISDVLFRGKRYVAIVCYMVLASVTAMCMMLVPHGSMTGVVLLFLCGFFVFGPASSFWALCPDLFGRRAAGTATGVLNTMSYAFAGIGEPVIGHVIDATGQTTIIFPIVAGLCAASALMSMLIKR</sequence>
<feature type="transmembrane region" description="Helical" evidence="5">
    <location>
        <begin position="246"/>
        <end position="267"/>
    </location>
</feature>
<feature type="domain" description="Major facilitator superfamily (MFS) profile" evidence="6">
    <location>
        <begin position="27"/>
        <end position="429"/>
    </location>
</feature>
<feature type="transmembrane region" description="Helical" evidence="5">
    <location>
        <begin position="377"/>
        <end position="396"/>
    </location>
</feature>
<keyword evidence="3 5" id="KW-1133">Transmembrane helix</keyword>
<dbReference type="RefSeq" id="WP_061178324.1">
    <property type="nucleotide sequence ID" value="NZ_FCOE02000027.1"/>
</dbReference>
<dbReference type="GO" id="GO:0005886">
    <property type="term" value="C:plasma membrane"/>
    <property type="evidence" value="ECO:0007669"/>
    <property type="project" value="TreeGrafter"/>
</dbReference>
<dbReference type="CDD" id="cd17312">
    <property type="entry name" value="MFS_OPA_SLC37"/>
    <property type="match status" value="1"/>
</dbReference>
<reference evidence="7" key="1">
    <citation type="submission" date="2016-01" db="EMBL/GenBank/DDBJ databases">
        <authorList>
            <person name="Peeters C."/>
        </authorList>
    </citation>
    <scope>NUCLEOTIDE SEQUENCE [LARGE SCALE GENOMIC DNA]</scope>
    <source>
        <strain evidence="7">LMG 29323</strain>
    </source>
</reference>
<proteinExistence type="predicted"/>
<keyword evidence="8" id="KW-1185">Reference proteome</keyword>
<dbReference type="GO" id="GO:0012505">
    <property type="term" value="C:endomembrane system"/>
    <property type="evidence" value="ECO:0007669"/>
    <property type="project" value="UniProtKB-SubCell"/>
</dbReference>
<evidence type="ECO:0000313" key="8">
    <source>
        <dbReference type="Proteomes" id="UP000054911"/>
    </source>
</evidence>
<comment type="caution">
    <text evidence="7">The sequence shown here is derived from an EMBL/GenBank/DDBJ whole genome shotgun (WGS) entry which is preliminary data.</text>
</comment>
<dbReference type="EMBL" id="FCOE02000027">
    <property type="protein sequence ID" value="SAK86751.1"/>
    <property type="molecule type" value="Genomic_DNA"/>
</dbReference>